<dbReference type="EMBL" id="UOGG01000030">
    <property type="protein sequence ID" value="VAX27376.1"/>
    <property type="molecule type" value="Genomic_DNA"/>
</dbReference>
<proteinExistence type="predicted"/>
<gene>
    <name evidence="1" type="ORF">MNBD_NITROSPINAE05-1439</name>
</gene>
<reference evidence="1" key="1">
    <citation type="submission" date="2018-06" db="EMBL/GenBank/DDBJ databases">
        <authorList>
            <person name="Zhirakovskaya E."/>
        </authorList>
    </citation>
    <scope>NUCLEOTIDE SEQUENCE</scope>
</reference>
<accession>A0A3B1CA29</accession>
<name>A0A3B1CA29_9ZZZZ</name>
<protein>
    <submittedName>
        <fullName evidence="1">Uncharacterized protein</fullName>
    </submittedName>
</protein>
<dbReference type="AlphaFoldDB" id="A0A3B1CA29"/>
<sequence>MGIGFYFPAKAGATTSWIPLKQPVFPAEEPVDYPEQLTGETAGGMLYVQDKGTKRESFGLRFARLTLVDRNNALNFFNTVKKSFSTFEYEDRNQVLHAVRWTSDFDFPFVIEGRYSGTINLRKETA</sequence>
<organism evidence="1">
    <name type="scientific">hydrothermal vent metagenome</name>
    <dbReference type="NCBI Taxonomy" id="652676"/>
    <lineage>
        <taxon>unclassified sequences</taxon>
        <taxon>metagenomes</taxon>
        <taxon>ecological metagenomes</taxon>
    </lineage>
</organism>
<evidence type="ECO:0000313" key="1">
    <source>
        <dbReference type="EMBL" id="VAX27376.1"/>
    </source>
</evidence>